<evidence type="ECO:0000259" key="1">
    <source>
        <dbReference type="Pfam" id="PF00535"/>
    </source>
</evidence>
<organism evidence="2 3">
    <name type="scientific">Sphingomonas rustica</name>
    <dbReference type="NCBI Taxonomy" id="3103142"/>
    <lineage>
        <taxon>Bacteria</taxon>
        <taxon>Pseudomonadati</taxon>
        <taxon>Pseudomonadota</taxon>
        <taxon>Alphaproteobacteria</taxon>
        <taxon>Sphingomonadales</taxon>
        <taxon>Sphingomonadaceae</taxon>
        <taxon>Sphingomonas</taxon>
    </lineage>
</organism>
<dbReference type="CDD" id="cd00761">
    <property type="entry name" value="Glyco_tranf_GTA_type"/>
    <property type="match status" value="1"/>
</dbReference>
<dbReference type="SUPFAM" id="SSF53448">
    <property type="entry name" value="Nucleotide-diphospho-sugar transferases"/>
    <property type="match status" value="1"/>
</dbReference>
<accession>A0ABV0BA75</accession>
<dbReference type="EC" id="2.4.-.-" evidence="2"/>
<dbReference type="RefSeq" id="WP_346247081.1">
    <property type="nucleotide sequence ID" value="NZ_JBDIZK010000007.1"/>
</dbReference>
<dbReference type="EMBL" id="JBDIZK010000007">
    <property type="protein sequence ID" value="MEN3748065.1"/>
    <property type="molecule type" value="Genomic_DNA"/>
</dbReference>
<dbReference type="Gene3D" id="3.90.550.10">
    <property type="entry name" value="Spore Coat Polysaccharide Biosynthesis Protein SpsA, Chain A"/>
    <property type="match status" value="1"/>
</dbReference>
<feature type="domain" description="Glycosyltransferase 2-like" evidence="1">
    <location>
        <begin position="14"/>
        <end position="167"/>
    </location>
</feature>
<dbReference type="Proteomes" id="UP001427805">
    <property type="component" value="Unassembled WGS sequence"/>
</dbReference>
<protein>
    <submittedName>
        <fullName evidence="2">Glycosyltransferase family 2 protein</fullName>
        <ecNumber evidence="2">2.4.-.-</ecNumber>
    </submittedName>
</protein>
<gene>
    <name evidence="2" type="ORF">TPR58_12890</name>
</gene>
<dbReference type="InterPro" id="IPR029044">
    <property type="entry name" value="Nucleotide-diphossugar_trans"/>
</dbReference>
<proteinExistence type="predicted"/>
<dbReference type="InterPro" id="IPR001173">
    <property type="entry name" value="Glyco_trans_2-like"/>
</dbReference>
<sequence length="309" mass="34451">MNSDESSVNRPLISVVIPTMGRPSLFRAVDSVLAQEGVDIEIIAVVNNTEDLPHFDDPRVRIVDARKAPGQGPARQIGAENASSAIIALLDDDDFWHPRKCIEQIQDLEKFAPINSDNWIAATGVTLHYPGGRQALRPRIHEKPIVTENPSEYLFLRRSLRRTDNFIQSSTLMFPRRMAMLVPFDTLPEVCTDWGWVIATNRATECQIIIGAGHRTHYDISGPGGVSKTNRTRKILAWADHMLSHSSRRVMGDFCATTPMQVTAHFGDVKGALAVLRHAYTKGRPGLPATLMACRSFLICLTNYVKNRK</sequence>
<keyword evidence="3" id="KW-1185">Reference proteome</keyword>
<comment type="caution">
    <text evidence="2">The sequence shown here is derived from an EMBL/GenBank/DDBJ whole genome shotgun (WGS) entry which is preliminary data.</text>
</comment>
<dbReference type="PANTHER" id="PTHR43685:SF2">
    <property type="entry name" value="GLYCOSYLTRANSFERASE 2-LIKE DOMAIN-CONTAINING PROTEIN"/>
    <property type="match status" value="1"/>
</dbReference>
<keyword evidence="2" id="KW-0328">Glycosyltransferase</keyword>
<name>A0ABV0BA75_9SPHN</name>
<dbReference type="GO" id="GO:0016757">
    <property type="term" value="F:glycosyltransferase activity"/>
    <property type="evidence" value="ECO:0007669"/>
    <property type="project" value="UniProtKB-KW"/>
</dbReference>
<dbReference type="Pfam" id="PF00535">
    <property type="entry name" value="Glycos_transf_2"/>
    <property type="match status" value="1"/>
</dbReference>
<evidence type="ECO:0000313" key="3">
    <source>
        <dbReference type="Proteomes" id="UP001427805"/>
    </source>
</evidence>
<evidence type="ECO:0000313" key="2">
    <source>
        <dbReference type="EMBL" id="MEN3748065.1"/>
    </source>
</evidence>
<keyword evidence="2" id="KW-0808">Transferase</keyword>
<reference evidence="2 3" key="1">
    <citation type="submission" date="2024-05" db="EMBL/GenBank/DDBJ databases">
        <title>Sphingomonas sp. HF-S3 16S ribosomal RNA gene Genome sequencing and assembly.</title>
        <authorList>
            <person name="Lee H."/>
        </authorList>
    </citation>
    <scope>NUCLEOTIDE SEQUENCE [LARGE SCALE GENOMIC DNA]</scope>
    <source>
        <strain evidence="2 3">HF-S3</strain>
    </source>
</reference>
<dbReference type="PANTHER" id="PTHR43685">
    <property type="entry name" value="GLYCOSYLTRANSFERASE"/>
    <property type="match status" value="1"/>
</dbReference>
<dbReference type="InterPro" id="IPR050834">
    <property type="entry name" value="Glycosyltransf_2"/>
</dbReference>